<dbReference type="Gene3D" id="1.10.101.10">
    <property type="entry name" value="PGBD-like superfamily/PGBD"/>
    <property type="match status" value="1"/>
</dbReference>
<dbReference type="Gene3D" id="1.10.530.10">
    <property type="match status" value="1"/>
</dbReference>
<sequence length="280" mass="29462">MIVVDLETLQAVMPRVAGAKGLKQAKIVAGIAGSLHDTLGRYQITTPLRIAHFLAQIAHESDGFCTCEEYASGAAYEGRADLGNDQPGDGVRFKGRGLIQLTGRRNYRVYGQRIGIDLVADPPRAEEAMTALVLACEYWTQTAGGLNRFADRDDIISITRAINGGLNGLDDRRRYLARAKQALARTLAAGIALGQPDGALQVLRRGMSAPGVEGLQRALAKAGFPVAIDGEFGPGTEAMVRAFQRARGLGDDGVVGPATWAALGGPAAAEEVITLVPQGG</sequence>
<dbReference type="InterPro" id="IPR023346">
    <property type="entry name" value="Lysozyme-like_dom_sf"/>
</dbReference>
<dbReference type="GO" id="GO:0006032">
    <property type="term" value="P:chitin catabolic process"/>
    <property type="evidence" value="ECO:0007669"/>
    <property type="project" value="InterPro"/>
</dbReference>
<evidence type="ECO:0000313" key="4">
    <source>
        <dbReference type="Proteomes" id="UP000298213"/>
    </source>
</evidence>
<dbReference type="InterPro" id="IPR000726">
    <property type="entry name" value="Glyco_hydro_19_cat"/>
</dbReference>
<proteinExistence type="predicted"/>
<dbReference type="InterPro" id="IPR036365">
    <property type="entry name" value="PGBD-like_sf"/>
</dbReference>
<dbReference type="InterPro" id="IPR036366">
    <property type="entry name" value="PGBDSf"/>
</dbReference>
<gene>
    <name evidence="3" type="ORF">E2493_10460</name>
</gene>
<protein>
    <submittedName>
        <fullName evidence="3">Peptidoglycan-binding protein</fullName>
    </submittedName>
</protein>
<evidence type="ECO:0000259" key="2">
    <source>
        <dbReference type="Pfam" id="PF01471"/>
    </source>
</evidence>
<dbReference type="InterPro" id="IPR002477">
    <property type="entry name" value="Peptidoglycan-bd-like"/>
</dbReference>
<feature type="domain" description="Glycoside hydrolase family 19 catalytic" evidence="1">
    <location>
        <begin position="49"/>
        <end position="140"/>
    </location>
</feature>
<name>A0A4Y8ZVB8_9SPHN</name>
<dbReference type="SUPFAM" id="SSF53955">
    <property type="entry name" value="Lysozyme-like"/>
    <property type="match status" value="1"/>
</dbReference>
<dbReference type="PANTHER" id="PTHR34408">
    <property type="entry name" value="FAMILY PROTEIN, PUTATIVE-RELATED"/>
    <property type="match status" value="1"/>
</dbReference>
<dbReference type="EMBL" id="SPDV01000017">
    <property type="protein sequence ID" value="TFI58396.1"/>
    <property type="molecule type" value="Genomic_DNA"/>
</dbReference>
<dbReference type="Pfam" id="PF00182">
    <property type="entry name" value="Glyco_hydro_19"/>
    <property type="match status" value="1"/>
</dbReference>
<evidence type="ECO:0000259" key="1">
    <source>
        <dbReference type="Pfam" id="PF00182"/>
    </source>
</evidence>
<accession>A0A4Y8ZVB8</accession>
<dbReference type="SUPFAM" id="SSF47090">
    <property type="entry name" value="PGBD-like"/>
    <property type="match status" value="1"/>
</dbReference>
<dbReference type="PANTHER" id="PTHR34408:SF1">
    <property type="entry name" value="GLYCOSYL HYDROLASE FAMILY 19 DOMAIN-CONTAINING PROTEIN HI_1415"/>
    <property type="match status" value="1"/>
</dbReference>
<keyword evidence="4" id="KW-1185">Reference proteome</keyword>
<reference evidence="3 4" key="1">
    <citation type="submission" date="2019-03" db="EMBL/GenBank/DDBJ databases">
        <title>Genome sequence of Sphingomonas sp. 17J27-24.</title>
        <authorList>
            <person name="Kim M."/>
            <person name="Maeng S."/>
            <person name="Sathiyaraj S."/>
        </authorList>
    </citation>
    <scope>NUCLEOTIDE SEQUENCE [LARGE SCALE GENOMIC DNA]</scope>
    <source>
        <strain evidence="3 4">17J27-24</strain>
    </source>
</reference>
<comment type="caution">
    <text evidence="3">The sequence shown here is derived from an EMBL/GenBank/DDBJ whole genome shotgun (WGS) entry which is preliminary data.</text>
</comment>
<dbReference type="RefSeq" id="WP_135086470.1">
    <property type="nucleotide sequence ID" value="NZ_SPDV01000017.1"/>
</dbReference>
<dbReference type="OrthoDB" id="3078754at2"/>
<dbReference type="GO" id="GO:0004568">
    <property type="term" value="F:chitinase activity"/>
    <property type="evidence" value="ECO:0007669"/>
    <property type="project" value="InterPro"/>
</dbReference>
<dbReference type="AlphaFoldDB" id="A0A4Y8ZVB8"/>
<dbReference type="InterPro" id="IPR052354">
    <property type="entry name" value="Cell_Wall_Dynamics_Protein"/>
</dbReference>
<dbReference type="GO" id="GO:0016998">
    <property type="term" value="P:cell wall macromolecule catabolic process"/>
    <property type="evidence" value="ECO:0007669"/>
    <property type="project" value="InterPro"/>
</dbReference>
<dbReference type="Proteomes" id="UP000298213">
    <property type="component" value="Unassembled WGS sequence"/>
</dbReference>
<evidence type="ECO:0000313" key="3">
    <source>
        <dbReference type="EMBL" id="TFI58396.1"/>
    </source>
</evidence>
<organism evidence="3 4">
    <name type="scientific">Sphingomonas parva</name>
    <dbReference type="NCBI Taxonomy" id="2555898"/>
    <lineage>
        <taxon>Bacteria</taxon>
        <taxon>Pseudomonadati</taxon>
        <taxon>Pseudomonadota</taxon>
        <taxon>Alphaproteobacteria</taxon>
        <taxon>Sphingomonadales</taxon>
        <taxon>Sphingomonadaceae</taxon>
        <taxon>Sphingomonas</taxon>
    </lineage>
</organism>
<dbReference type="Pfam" id="PF01471">
    <property type="entry name" value="PG_binding_1"/>
    <property type="match status" value="1"/>
</dbReference>
<feature type="domain" description="Peptidoglycan binding-like" evidence="2">
    <location>
        <begin position="209"/>
        <end position="263"/>
    </location>
</feature>